<dbReference type="SUPFAM" id="SSF53244">
    <property type="entry name" value="MurD-like peptide ligases, peptide-binding domain"/>
    <property type="match status" value="1"/>
</dbReference>
<dbReference type="GO" id="GO:0005737">
    <property type="term" value="C:cytoplasm"/>
    <property type="evidence" value="ECO:0007669"/>
    <property type="project" value="UniProtKB-SubCell"/>
</dbReference>
<dbReference type="OrthoDB" id="9801978at2"/>
<dbReference type="GO" id="GO:0008766">
    <property type="term" value="F:UDP-N-acetylmuramoylalanyl-D-glutamyl-2,6-diaminopimelate-D-alanyl-D-alanine ligase activity"/>
    <property type="evidence" value="ECO:0007669"/>
    <property type="project" value="RHEA"/>
</dbReference>
<dbReference type="GO" id="GO:0005524">
    <property type="term" value="F:ATP binding"/>
    <property type="evidence" value="ECO:0007669"/>
    <property type="project" value="UniProtKB-UniRule"/>
</dbReference>
<evidence type="ECO:0000259" key="12">
    <source>
        <dbReference type="Pfam" id="PF01225"/>
    </source>
</evidence>
<keyword evidence="6 10" id="KW-0133">Cell shape</keyword>
<reference evidence="15 16" key="1">
    <citation type="journal article" date="2015" name="Genome Announc.">
        <title>Expanding the biotechnology potential of lactobacilli through comparative genomics of 213 strains and associated genera.</title>
        <authorList>
            <person name="Sun Z."/>
            <person name="Harris H.M."/>
            <person name="McCann A."/>
            <person name="Guo C."/>
            <person name="Argimon S."/>
            <person name="Zhang W."/>
            <person name="Yang X."/>
            <person name="Jeffery I.B."/>
            <person name="Cooney J.C."/>
            <person name="Kagawa T.F."/>
            <person name="Liu W."/>
            <person name="Song Y."/>
            <person name="Salvetti E."/>
            <person name="Wrobel A."/>
            <person name="Rasinkangas P."/>
            <person name="Parkhill J."/>
            <person name="Rea M.C."/>
            <person name="O'Sullivan O."/>
            <person name="Ritari J."/>
            <person name="Douillard F.P."/>
            <person name="Paul Ross R."/>
            <person name="Yang R."/>
            <person name="Briner A.E."/>
            <person name="Felis G.E."/>
            <person name="de Vos W.M."/>
            <person name="Barrangou R."/>
            <person name="Klaenhammer T.R."/>
            <person name="Caufield P.W."/>
            <person name="Cui Y."/>
            <person name="Zhang H."/>
            <person name="O'Toole P.W."/>
        </authorList>
    </citation>
    <scope>NUCLEOTIDE SEQUENCE [LARGE SCALE GENOMIC DNA]</scope>
    <source>
        <strain evidence="15 16">DSM 20690</strain>
    </source>
</reference>
<comment type="function">
    <text evidence="10 11">Involved in cell wall formation. Catalyzes the final step in the synthesis of UDP-N-acetylmuramoyl-pentapeptide, the precursor of murein.</text>
</comment>
<dbReference type="Pfam" id="PF02875">
    <property type="entry name" value="Mur_ligase_C"/>
    <property type="match status" value="1"/>
</dbReference>
<dbReference type="Pfam" id="PF08245">
    <property type="entry name" value="Mur_ligase_M"/>
    <property type="match status" value="1"/>
</dbReference>
<dbReference type="Gene3D" id="3.40.1390.10">
    <property type="entry name" value="MurE/MurF, N-terminal domain"/>
    <property type="match status" value="1"/>
</dbReference>
<feature type="binding site" evidence="10">
    <location>
        <begin position="112"/>
        <end position="118"/>
    </location>
    <ligand>
        <name>ATP</name>
        <dbReference type="ChEBI" id="CHEBI:30616"/>
    </ligand>
</feature>
<dbReference type="RefSeq" id="WP_054646723.1">
    <property type="nucleotide sequence ID" value="NZ_FUXS01000007.1"/>
</dbReference>
<evidence type="ECO:0000313" key="16">
    <source>
        <dbReference type="Proteomes" id="UP000051565"/>
    </source>
</evidence>
<dbReference type="InterPro" id="IPR051046">
    <property type="entry name" value="MurCDEF_CellWall_CoF430Synth"/>
</dbReference>
<sequence>MRMKLDEIAKAVDGTLSTENVPDEYVTSVAFDSRKLEPGSLFVPLVGDNDGHDYIQSAIDNGAVGSFWANDHKDKAPTDFPVILVNDPLQALQDLAKYYLAKINPKVVAVTGSNGKTTTKDLIASIVGMKFNVIKTQGNFNNQIGVPITILSMSSNTEVLVVEMGMDHSGQLKTLSNLVNPDIAVITMIGEAHIEFFGTRDRIADAKLEITDGLREDGYFVYNGDEPLLNERAEKVNAFRKTFGREGTNDIYPTEIEAGDENTKFETNLWNDYEFMIHLIGDYNVNNALAALEVGDLLKISPSDMRKGLEHANLTKNRTEWIKGNQGEMILSDVYNSNPTAVKAVLAAFESTHVAGKRLLVLGDMLELGDDSQAMHASLADSIDPDQISDVFLIGNDMKALYEALENKYQPQKNLHYYPIEKLPELVTDLKAAIEPNDEVLLKGSHGMHLENVLDELTGPND</sequence>
<evidence type="ECO:0000256" key="7">
    <source>
        <dbReference type="ARBA" id="ARBA00022984"/>
    </source>
</evidence>
<dbReference type="STRING" id="53444.AYR59_00310"/>
<dbReference type="GO" id="GO:0008360">
    <property type="term" value="P:regulation of cell shape"/>
    <property type="evidence" value="ECO:0007669"/>
    <property type="project" value="UniProtKB-KW"/>
</dbReference>
<evidence type="ECO:0000256" key="9">
    <source>
        <dbReference type="ARBA" id="ARBA00023316"/>
    </source>
</evidence>
<evidence type="ECO:0000256" key="11">
    <source>
        <dbReference type="RuleBase" id="RU004136"/>
    </source>
</evidence>
<proteinExistence type="inferred from homology"/>
<dbReference type="InterPro" id="IPR036565">
    <property type="entry name" value="Mur-like_cat_sf"/>
</dbReference>
<dbReference type="InterPro" id="IPR013221">
    <property type="entry name" value="Mur_ligase_cen"/>
</dbReference>
<accession>A0A0R2JUP9</accession>
<comment type="similarity">
    <text evidence="10">Belongs to the MurCDEF family. MurF subfamily.</text>
</comment>
<dbReference type="EMBL" id="JQBT01000003">
    <property type="protein sequence ID" value="KRN80731.1"/>
    <property type="molecule type" value="Genomic_DNA"/>
</dbReference>
<dbReference type="PATRIC" id="fig|1122148.6.peg.818"/>
<evidence type="ECO:0000256" key="5">
    <source>
        <dbReference type="ARBA" id="ARBA00022840"/>
    </source>
</evidence>
<dbReference type="PANTHER" id="PTHR43024:SF1">
    <property type="entry name" value="UDP-N-ACETYLMURAMOYL-TRIPEPTIDE--D-ALANYL-D-ALANINE LIGASE"/>
    <property type="match status" value="1"/>
</dbReference>
<dbReference type="PANTHER" id="PTHR43024">
    <property type="entry name" value="UDP-N-ACETYLMURAMOYL-TRIPEPTIDE--D-ALANYL-D-ALANINE LIGASE"/>
    <property type="match status" value="1"/>
</dbReference>
<evidence type="ECO:0000256" key="10">
    <source>
        <dbReference type="HAMAP-Rule" id="MF_02019"/>
    </source>
</evidence>
<comment type="caution">
    <text evidence="15">The sequence shown here is derived from an EMBL/GenBank/DDBJ whole genome shotgun (WGS) entry which is preliminary data.</text>
</comment>
<keyword evidence="3 10" id="KW-0132">Cell division</keyword>
<feature type="domain" description="Mur ligase central" evidence="14">
    <location>
        <begin position="110"/>
        <end position="294"/>
    </location>
</feature>
<dbReference type="Gene3D" id="3.90.190.20">
    <property type="entry name" value="Mur ligase, C-terminal domain"/>
    <property type="match status" value="1"/>
</dbReference>
<dbReference type="InterPro" id="IPR005863">
    <property type="entry name" value="UDP-N-AcMur_synth"/>
</dbReference>
<dbReference type="NCBIfam" id="TIGR01143">
    <property type="entry name" value="murF"/>
    <property type="match status" value="1"/>
</dbReference>
<organism evidence="15 16">
    <name type="scientific">Fructilactobacillus lindneri DSM 20690 = JCM 11027</name>
    <dbReference type="NCBI Taxonomy" id="1122148"/>
    <lineage>
        <taxon>Bacteria</taxon>
        <taxon>Bacillati</taxon>
        <taxon>Bacillota</taxon>
        <taxon>Bacilli</taxon>
        <taxon>Lactobacillales</taxon>
        <taxon>Lactobacillaceae</taxon>
        <taxon>Fructilactobacillus</taxon>
    </lineage>
</organism>
<keyword evidence="16" id="KW-1185">Reference proteome</keyword>
<keyword evidence="9 10" id="KW-0961">Cell wall biogenesis/degradation</keyword>
<gene>
    <name evidence="10" type="primary">murF</name>
    <name evidence="15" type="ORF">IV52_GL000795</name>
</gene>
<evidence type="ECO:0000256" key="1">
    <source>
        <dbReference type="ARBA" id="ARBA00022490"/>
    </source>
</evidence>
<keyword evidence="7 10" id="KW-0573">Peptidoglycan synthesis</keyword>
<evidence type="ECO:0000256" key="8">
    <source>
        <dbReference type="ARBA" id="ARBA00023306"/>
    </source>
</evidence>
<keyword evidence="5 10" id="KW-0067">ATP-binding</keyword>
<dbReference type="InterPro" id="IPR035911">
    <property type="entry name" value="MurE/MurF_N"/>
</dbReference>
<evidence type="ECO:0000259" key="14">
    <source>
        <dbReference type="Pfam" id="PF08245"/>
    </source>
</evidence>
<protein>
    <recommendedName>
        <fullName evidence="10 11">UDP-N-acetylmuramoyl-tripeptide--D-alanyl-D-alanine ligase</fullName>
        <ecNumber evidence="10 11">6.3.2.10</ecNumber>
    </recommendedName>
    <alternativeName>
        <fullName evidence="10">D-alanyl-D-alanine-adding enzyme</fullName>
    </alternativeName>
</protein>
<feature type="domain" description="Mur ligase N-terminal catalytic" evidence="12">
    <location>
        <begin position="26"/>
        <end position="98"/>
    </location>
</feature>
<dbReference type="EC" id="6.3.2.10" evidence="10 11"/>
<comment type="catalytic activity">
    <reaction evidence="11">
        <text>D-alanyl-D-alanine + UDP-N-acetyl-alpha-D-muramoyl-L-alanyl-gamma-D-glutamyl-meso-2,6-diaminopimelate + ATP = UDP-N-acetyl-alpha-D-muramoyl-L-alanyl-gamma-D-glutamyl-meso-2,6-diaminopimeloyl-D-alanyl-D-alanine + ADP + phosphate + H(+)</text>
        <dbReference type="Rhea" id="RHEA:28374"/>
        <dbReference type="ChEBI" id="CHEBI:15378"/>
        <dbReference type="ChEBI" id="CHEBI:30616"/>
        <dbReference type="ChEBI" id="CHEBI:43474"/>
        <dbReference type="ChEBI" id="CHEBI:57822"/>
        <dbReference type="ChEBI" id="CHEBI:61386"/>
        <dbReference type="ChEBI" id="CHEBI:83905"/>
        <dbReference type="ChEBI" id="CHEBI:456216"/>
        <dbReference type="EC" id="6.3.2.10"/>
    </reaction>
</comment>
<evidence type="ECO:0000313" key="15">
    <source>
        <dbReference type="EMBL" id="KRN80731.1"/>
    </source>
</evidence>
<dbReference type="GO" id="GO:0051301">
    <property type="term" value="P:cell division"/>
    <property type="evidence" value="ECO:0007669"/>
    <property type="project" value="UniProtKB-KW"/>
</dbReference>
<dbReference type="InterPro" id="IPR000713">
    <property type="entry name" value="Mur_ligase_N"/>
</dbReference>
<dbReference type="Proteomes" id="UP000051565">
    <property type="component" value="Unassembled WGS sequence"/>
</dbReference>
<dbReference type="AlphaFoldDB" id="A0A0R2JUP9"/>
<evidence type="ECO:0000256" key="6">
    <source>
        <dbReference type="ARBA" id="ARBA00022960"/>
    </source>
</evidence>
<dbReference type="GO" id="GO:0047480">
    <property type="term" value="F:UDP-N-acetylmuramoyl-tripeptide-D-alanyl-D-alanine ligase activity"/>
    <property type="evidence" value="ECO:0007669"/>
    <property type="project" value="UniProtKB-UniRule"/>
</dbReference>
<comment type="pathway">
    <text evidence="10 11">Cell wall biogenesis; peptidoglycan biosynthesis.</text>
</comment>
<evidence type="ECO:0000256" key="3">
    <source>
        <dbReference type="ARBA" id="ARBA00022618"/>
    </source>
</evidence>
<evidence type="ECO:0000256" key="4">
    <source>
        <dbReference type="ARBA" id="ARBA00022741"/>
    </source>
</evidence>
<dbReference type="HAMAP" id="MF_02019">
    <property type="entry name" value="MurF"/>
    <property type="match status" value="1"/>
</dbReference>
<dbReference type="UniPathway" id="UPA00219"/>
<comment type="catalytic activity">
    <reaction evidence="10">
        <text>UDP-N-acetyl-alpha-D-muramoyl-L-alanyl-gamma-D-glutamyl-L-lysine + D-alanyl-D-alanine + ATP = UDP-N-acetyl-alpha-D-muramoyl-L-alanyl-gamma-D-glutamyl-L-lysyl-D-alanyl-D-alanine + ADP + phosphate + H(+)</text>
        <dbReference type="Rhea" id="RHEA:16085"/>
        <dbReference type="ChEBI" id="CHEBI:15378"/>
        <dbReference type="ChEBI" id="CHEBI:30616"/>
        <dbReference type="ChEBI" id="CHEBI:43474"/>
        <dbReference type="ChEBI" id="CHEBI:57822"/>
        <dbReference type="ChEBI" id="CHEBI:70758"/>
        <dbReference type="ChEBI" id="CHEBI:83903"/>
        <dbReference type="ChEBI" id="CHEBI:456216"/>
        <dbReference type="EC" id="6.3.2.10"/>
    </reaction>
</comment>
<name>A0A0R2JUP9_9LACO</name>
<comment type="subcellular location">
    <subcellularLocation>
        <location evidence="10 11">Cytoplasm</location>
    </subcellularLocation>
</comment>
<evidence type="ECO:0000256" key="2">
    <source>
        <dbReference type="ARBA" id="ARBA00022598"/>
    </source>
</evidence>
<dbReference type="InterPro" id="IPR036615">
    <property type="entry name" value="Mur_ligase_C_dom_sf"/>
</dbReference>
<dbReference type="SUPFAM" id="SSF53623">
    <property type="entry name" value="MurD-like peptide ligases, catalytic domain"/>
    <property type="match status" value="1"/>
</dbReference>
<feature type="domain" description="Mur ligase C-terminal" evidence="13">
    <location>
        <begin position="318"/>
        <end position="445"/>
    </location>
</feature>
<dbReference type="SUPFAM" id="SSF63418">
    <property type="entry name" value="MurE/MurF N-terminal domain"/>
    <property type="match status" value="1"/>
</dbReference>
<keyword evidence="2 10" id="KW-0436">Ligase</keyword>
<keyword evidence="8 10" id="KW-0131">Cell cycle</keyword>
<keyword evidence="4 10" id="KW-0547">Nucleotide-binding</keyword>
<dbReference type="GO" id="GO:0071555">
    <property type="term" value="P:cell wall organization"/>
    <property type="evidence" value="ECO:0007669"/>
    <property type="project" value="UniProtKB-KW"/>
</dbReference>
<dbReference type="Gene3D" id="3.40.1190.10">
    <property type="entry name" value="Mur-like, catalytic domain"/>
    <property type="match status" value="1"/>
</dbReference>
<dbReference type="Pfam" id="PF01225">
    <property type="entry name" value="Mur_ligase"/>
    <property type="match status" value="1"/>
</dbReference>
<keyword evidence="1 10" id="KW-0963">Cytoplasm</keyword>
<dbReference type="GO" id="GO:0009252">
    <property type="term" value="P:peptidoglycan biosynthetic process"/>
    <property type="evidence" value="ECO:0007669"/>
    <property type="project" value="UniProtKB-UniRule"/>
</dbReference>
<dbReference type="InterPro" id="IPR004101">
    <property type="entry name" value="Mur_ligase_C"/>
</dbReference>
<evidence type="ECO:0000259" key="13">
    <source>
        <dbReference type="Pfam" id="PF02875"/>
    </source>
</evidence>